<evidence type="ECO:0000256" key="1">
    <source>
        <dbReference type="SAM" id="MobiDB-lite"/>
    </source>
</evidence>
<accession>A0A6J6HDS8</accession>
<gene>
    <name evidence="2" type="ORF">UFOPK1874_00324</name>
</gene>
<protein>
    <submittedName>
        <fullName evidence="2">Unannotated protein</fullName>
    </submittedName>
</protein>
<reference evidence="2" key="1">
    <citation type="submission" date="2020-05" db="EMBL/GenBank/DDBJ databases">
        <authorList>
            <person name="Chiriac C."/>
            <person name="Salcher M."/>
            <person name="Ghai R."/>
            <person name="Kavagutti S V."/>
        </authorList>
    </citation>
    <scope>NUCLEOTIDE SEQUENCE</scope>
</reference>
<feature type="compositionally biased region" description="Low complexity" evidence="1">
    <location>
        <begin position="91"/>
        <end position="103"/>
    </location>
</feature>
<dbReference type="EMBL" id="CAEZUX010000018">
    <property type="protein sequence ID" value="CAB4609465.1"/>
    <property type="molecule type" value="Genomic_DNA"/>
</dbReference>
<dbReference type="PROSITE" id="PS51257">
    <property type="entry name" value="PROKAR_LIPOPROTEIN"/>
    <property type="match status" value="1"/>
</dbReference>
<organism evidence="2">
    <name type="scientific">freshwater metagenome</name>
    <dbReference type="NCBI Taxonomy" id="449393"/>
    <lineage>
        <taxon>unclassified sequences</taxon>
        <taxon>metagenomes</taxon>
        <taxon>ecological metagenomes</taxon>
    </lineage>
</organism>
<feature type="compositionally biased region" description="Polar residues" evidence="1">
    <location>
        <begin position="71"/>
        <end position="90"/>
    </location>
</feature>
<sequence length="311" mass="32346">MSIRNTGHRALLCGLLLAGLVASCGGDGKESSEPTSDTVLINTANGSVAVAAGDIAASATTIAGSTGSTSPISKTVSTSPNSPSGAQSEDSGSTNSGTPSSPGADSTIPSYSDAPTIVHKFTLNAMTIQMKNQNNSVCIQPCRGYYLGWNSNFNDNNRRIIYSSSSNGYKDIIANLVSGDAGDLLVMHQENQNANPQIVARYPFSFTGSVTASYNSGVSERLAYSYNGNAIEILLKGSNGATCPQPCNGYYLGWSADFNDNDRTITYSSSANGYKDIIGGLRVGDSGQLLLMYSGSGGNEIRGRAPFIYLG</sequence>
<feature type="region of interest" description="Disordered" evidence="1">
    <location>
        <begin position="63"/>
        <end position="110"/>
    </location>
</feature>
<proteinExistence type="predicted"/>
<dbReference type="AlphaFoldDB" id="A0A6J6HDS8"/>
<name>A0A6J6HDS8_9ZZZZ</name>
<evidence type="ECO:0000313" key="2">
    <source>
        <dbReference type="EMBL" id="CAB4609465.1"/>
    </source>
</evidence>